<dbReference type="Pfam" id="PF03022">
    <property type="entry name" value="MRJP"/>
    <property type="match status" value="1"/>
</dbReference>
<dbReference type="InterPro" id="IPR011042">
    <property type="entry name" value="6-blade_b-propeller_TolB-like"/>
</dbReference>
<dbReference type="SUPFAM" id="SSF63829">
    <property type="entry name" value="Calcium-dependent phosphotriesterase"/>
    <property type="match status" value="1"/>
</dbReference>
<dbReference type="AlphaFoldDB" id="A0A386H769"/>
<keyword evidence="2" id="KW-0964">Secreted</keyword>
<evidence type="ECO:0000256" key="2">
    <source>
        <dbReference type="ARBA" id="ARBA00022525"/>
    </source>
</evidence>
<dbReference type="RefSeq" id="WP_119974197.1">
    <property type="nucleotide sequence ID" value="NZ_CP032416.1"/>
</dbReference>
<protein>
    <recommendedName>
        <fullName evidence="5">Gluconolactonase</fullName>
    </recommendedName>
</protein>
<evidence type="ECO:0000256" key="1">
    <source>
        <dbReference type="ARBA" id="ARBA00004613"/>
    </source>
</evidence>
<keyword evidence="4" id="KW-1185">Reference proteome</keyword>
<dbReference type="OrthoDB" id="9797664at2"/>
<evidence type="ECO:0000313" key="4">
    <source>
        <dbReference type="Proteomes" id="UP000266301"/>
    </source>
</evidence>
<gene>
    <name evidence="3" type="ORF">D4Z93_02380</name>
</gene>
<dbReference type="Gene3D" id="2.120.10.30">
    <property type="entry name" value="TolB, C-terminal domain"/>
    <property type="match status" value="1"/>
</dbReference>
<name>A0A386H769_9CLOT</name>
<proteinExistence type="predicted"/>
<dbReference type="Proteomes" id="UP000266301">
    <property type="component" value="Chromosome"/>
</dbReference>
<reference evidence="3 4" key="1">
    <citation type="journal article" date="2019" name="Int. J. Syst. Evol. Microbiol.">
        <title>Clostridium fermenticellae sp. nov., isolated from the mud in a fermentation cellar for the production of the Chinese liquor, baijiu.</title>
        <authorList>
            <person name="Xu P.X."/>
            <person name="Chai L.J."/>
            <person name="Qiu T."/>
            <person name="Zhang X.J."/>
            <person name="Lu Z.M."/>
            <person name="Xiao C."/>
            <person name="Wang S.T."/>
            <person name="Shen C.H."/>
            <person name="Shi J.S."/>
            <person name="Xu Z.H."/>
        </authorList>
    </citation>
    <scope>NUCLEOTIDE SEQUENCE [LARGE SCALE GENOMIC DNA]</scope>
    <source>
        <strain evidence="3 4">JN500901</strain>
    </source>
</reference>
<comment type="subcellular location">
    <subcellularLocation>
        <location evidence="1">Secreted</location>
    </subcellularLocation>
</comment>
<sequence length="377" mass="43287">MLLSWNRLNWNFPDEAMKYQFEANQYWKHAIPTGVKIDKNGTIYVAVPRWSEGIPATMNRVVVKDGKAILDAFPSWKWNQAGNIDLLQSVMGYEIDECNRMWILDQGKIAYAPSKPGSQKLIIWDLNSNKMIDCIRIPDKIASYRTSFLNDIVVDNKNGFAYITDSGNGWPNHPIVGGIIVYNMKTKTFRRVLDQNFSTQDFPNFQFDIDNRPVNNKFGVDGIAMSADRSTLYYSPLTGRNLYAIDTMVLRDYTIPLEEISCHVQSLGSKSTTTDGMCADNNGNVFYTMLEGKGIGFYNSRNGQFHKIISEDRMVWVDGVSFDQKGSIIFNNNRFNQVYENPQTQIDWSYPYNLVIWRAFLDKNIKSYLYGSSSQCY</sequence>
<dbReference type="InterPro" id="IPR017996">
    <property type="entry name" value="MRJP/yellow-related"/>
</dbReference>
<dbReference type="GO" id="GO:0005576">
    <property type="term" value="C:extracellular region"/>
    <property type="evidence" value="ECO:0007669"/>
    <property type="project" value="UniProtKB-SubCell"/>
</dbReference>
<dbReference type="EMBL" id="CP032416">
    <property type="protein sequence ID" value="AYD41403.1"/>
    <property type="molecule type" value="Genomic_DNA"/>
</dbReference>
<evidence type="ECO:0008006" key="5">
    <source>
        <dbReference type="Google" id="ProtNLM"/>
    </source>
</evidence>
<organism evidence="3 4">
    <name type="scientific">Clostridium fermenticellae</name>
    <dbReference type="NCBI Taxonomy" id="2068654"/>
    <lineage>
        <taxon>Bacteria</taxon>
        <taxon>Bacillati</taxon>
        <taxon>Bacillota</taxon>
        <taxon>Clostridia</taxon>
        <taxon>Eubacteriales</taxon>
        <taxon>Clostridiaceae</taxon>
        <taxon>Clostridium</taxon>
    </lineage>
</organism>
<dbReference type="KEGG" id="cfer:D4Z93_02380"/>
<evidence type="ECO:0000313" key="3">
    <source>
        <dbReference type="EMBL" id="AYD41403.1"/>
    </source>
</evidence>
<accession>A0A386H769</accession>
<dbReference type="PANTHER" id="PTHR10009:SF18">
    <property type="entry name" value="PROTEIN YELLOW-LIKE PROTEIN"/>
    <property type="match status" value="1"/>
</dbReference>
<dbReference type="PANTHER" id="PTHR10009">
    <property type="entry name" value="PROTEIN YELLOW-RELATED"/>
    <property type="match status" value="1"/>
</dbReference>